<proteinExistence type="predicted"/>
<dbReference type="RefSeq" id="WP_263541818.1">
    <property type="nucleotide sequence ID" value="NZ_JAOVZO020000018.1"/>
</dbReference>
<keyword evidence="4" id="KW-1185">Reference proteome</keyword>
<evidence type="ECO:0000259" key="2">
    <source>
        <dbReference type="PROSITE" id="PS51819"/>
    </source>
</evidence>
<dbReference type="SUPFAM" id="SSF54593">
    <property type="entry name" value="Glyoxalase/Bleomycin resistance protein/Dihydroxybiphenyl dioxygenase"/>
    <property type="match status" value="1"/>
</dbReference>
<dbReference type="GO" id="GO:0046491">
    <property type="term" value="P:L-methylmalonyl-CoA metabolic process"/>
    <property type="evidence" value="ECO:0007669"/>
    <property type="project" value="TreeGrafter"/>
</dbReference>
<evidence type="ECO:0000256" key="1">
    <source>
        <dbReference type="ARBA" id="ARBA00022723"/>
    </source>
</evidence>
<evidence type="ECO:0000313" key="3">
    <source>
        <dbReference type="EMBL" id="MDC8014179.1"/>
    </source>
</evidence>
<dbReference type="Pfam" id="PF00903">
    <property type="entry name" value="Glyoxalase"/>
    <property type="match status" value="1"/>
</dbReference>
<dbReference type="InterPro" id="IPR004360">
    <property type="entry name" value="Glyas_Fos-R_dOase_dom"/>
</dbReference>
<evidence type="ECO:0000313" key="4">
    <source>
        <dbReference type="Proteomes" id="UP001139971"/>
    </source>
</evidence>
<dbReference type="AlphaFoldDB" id="A0A9X3YM27"/>
<dbReference type="Proteomes" id="UP001139971">
    <property type="component" value="Unassembled WGS sequence"/>
</dbReference>
<protein>
    <submittedName>
        <fullName evidence="3">VOC family protein</fullName>
    </submittedName>
</protein>
<dbReference type="GO" id="GO:0004493">
    <property type="term" value="F:methylmalonyl-CoA epimerase activity"/>
    <property type="evidence" value="ECO:0007669"/>
    <property type="project" value="TreeGrafter"/>
</dbReference>
<dbReference type="GO" id="GO:0046872">
    <property type="term" value="F:metal ion binding"/>
    <property type="evidence" value="ECO:0007669"/>
    <property type="project" value="UniProtKB-KW"/>
</dbReference>
<keyword evidence="1" id="KW-0479">Metal-binding</keyword>
<dbReference type="Gene3D" id="3.10.180.10">
    <property type="entry name" value="2,3-Dihydroxybiphenyl 1,2-Dioxygenase, domain 1"/>
    <property type="match status" value="1"/>
</dbReference>
<dbReference type="InterPro" id="IPR029068">
    <property type="entry name" value="Glyas_Bleomycin-R_OHBP_Dase"/>
</dbReference>
<dbReference type="PANTHER" id="PTHR43048:SF3">
    <property type="entry name" value="METHYLMALONYL-COA EPIMERASE, MITOCHONDRIAL"/>
    <property type="match status" value="1"/>
</dbReference>
<dbReference type="InterPro" id="IPR037523">
    <property type="entry name" value="VOC_core"/>
</dbReference>
<comment type="caution">
    <text evidence="3">The sequence shown here is derived from an EMBL/GenBank/DDBJ whole genome shotgun (WGS) entry which is preliminary data.</text>
</comment>
<accession>A0A9X3YM27</accession>
<gene>
    <name evidence="3" type="ORF">OD750_016660</name>
</gene>
<organism evidence="3 4">
    <name type="scientific">Tahibacter soli</name>
    <dbReference type="NCBI Taxonomy" id="2983605"/>
    <lineage>
        <taxon>Bacteria</taxon>
        <taxon>Pseudomonadati</taxon>
        <taxon>Pseudomonadota</taxon>
        <taxon>Gammaproteobacteria</taxon>
        <taxon>Lysobacterales</taxon>
        <taxon>Rhodanobacteraceae</taxon>
        <taxon>Tahibacter</taxon>
    </lineage>
</organism>
<reference evidence="3" key="1">
    <citation type="submission" date="2023-02" db="EMBL/GenBank/DDBJ databases">
        <title>Tahibacter soli sp. nov. isolated from soil.</title>
        <authorList>
            <person name="Baek J.H."/>
            <person name="Lee J.K."/>
            <person name="Choi D.G."/>
            <person name="Jeon C.O."/>
        </authorList>
    </citation>
    <scope>NUCLEOTIDE SEQUENCE</scope>
    <source>
        <strain evidence="3">BL</strain>
    </source>
</reference>
<sequence>MNATPALGRIAQIALSVRDMDRAVAFWRDTVGLTFLFQAPNVAFFDVAGVRLMLGESETPGVDPAGTVIYFDVADIDASFAALRSRGVAVRAQGEPHFIAPLGGKDLWMAFLADPDGNTFALVSEVPAGSKPH</sequence>
<dbReference type="PROSITE" id="PS51819">
    <property type="entry name" value="VOC"/>
    <property type="match status" value="1"/>
</dbReference>
<dbReference type="EMBL" id="JAOVZO020000018">
    <property type="protein sequence ID" value="MDC8014179.1"/>
    <property type="molecule type" value="Genomic_DNA"/>
</dbReference>
<feature type="domain" description="VOC" evidence="2">
    <location>
        <begin position="9"/>
        <end position="125"/>
    </location>
</feature>
<dbReference type="InterPro" id="IPR051785">
    <property type="entry name" value="MMCE/EMCE_epimerase"/>
</dbReference>
<dbReference type="PANTHER" id="PTHR43048">
    <property type="entry name" value="METHYLMALONYL-COA EPIMERASE"/>
    <property type="match status" value="1"/>
</dbReference>
<name>A0A9X3YM27_9GAMM</name>